<dbReference type="OrthoDB" id="9768187at2"/>
<proteinExistence type="inferred from homology"/>
<dbReference type="PROSITE" id="PS00428">
    <property type="entry name" value="FTSW_RODA_SPOVE"/>
    <property type="match status" value="1"/>
</dbReference>
<accession>A0A552UH89</accession>
<keyword evidence="8 11" id="KW-1133">Transmembrane helix</keyword>
<evidence type="ECO:0000256" key="2">
    <source>
        <dbReference type="ARBA" id="ARBA00022475"/>
    </source>
</evidence>
<keyword evidence="6 11" id="KW-0133">Cell shape</keyword>
<dbReference type="GO" id="GO:0071555">
    <property type="term" value="P:cell wall organization"/>
    <property type="evidence" value="ECO:0007669"/>
    <property type="project" value="UniProtKB-KW"/>
</dbReference>
<keyword evidence="11" id="KW-0997">Cell inner membrane</keyword>
<dbReference type="InterPro" id="IPR018365">
    <property type="entry name" value="Cell_cycle_FtsW-rel_CS"/>
</dbReference>
<dbReference type="GO" id="GO:0005886">
    <property type="term" value="C:plasma membrane"/>
    <property type="evidence" value="ECO:0007669"/>
    <property type="project" value="UniProtKB-SubCell"/>
</dbReference>
<evidence type="ECO:0000256" key="11">
    <source>
        <dbReference type="HAMAP-Rule" id="MF_02079"/>
    </source>
</evidence>
<dbReference type="Pfam" id="PF01098">
    <property type="entry name" value="FTSW_RODA_SPOVE"/>
    <property type="match status" value="1"/>
</dbReference>
<feature type="transmembrane region" description="Helical" evidence="11">
    <location>
        <begin position="72"/>
        <end position="93"/>
    </location>
</feature>
<dbReference type="GO" id="GO:0015648">
    <property type="term" value="F:lipid-linked peptidoglycan transporter activity"/>
    <property type="evidence" value="ECO:0007669"/>
    <property type="project" value="TreeGrafter"/>
</dbReference>
<dbReference type="GO" id="GO:0008955">
    <property type="term" value="F:peptidoglycan glycosyltransferase activity"/>
    <property type="evidence" value="ECO:0007669"/>
    <property type="project" value="UniProtKB-UniRule"/>
</dbReference>
<dbReference type="GO" id="GO:0009252">
    <property type="term" value="P:peptidoglycan biosynthetic process"/>
    <property type="evidence" value="ECO:0007669"/>
    <property type="project" value="UniProtKB-UniRule"/>
</dbReference>
<keyword evidence="5 11" id="KW-0812">Transmembrane</keyword>
<gene>
    <name evidence="11 12" type="primary">rodA</name>
    <name evidence="11" type="synonym">mrdB</name>
    <name evidence="12" type="ORF">FMM06_05180</name>
</gene>
<keyword evidence="3 11" id="KW-0328">Glycosyltransferase</keyword>
<evidence type="ECO:0000256" key="10">
    <source>
        <dbReference type="ARBA" id="ARBA00023316"/>
    </source>
</evidence>
<dbReference type="InterPro" id="IPR011923">
    <property type="entry name" value="RodA/MrdB"/>
</dbReference>
<name>A0A552UH89_9SPHN</name>
<dbReference type="RefSeq" id="WP_143555092.1">
    <property type="nucleotide sequence ID" value="NZ_VJWA01000001.1"/>
</dbReference>
<dbReference type="PANTHER" id="PTHR30474:SF1">
    <property type="entry name" value="PEPTIDOGLYCAN GLYCOSYLTRANSFERASE MRDB"/>
    <property type="match status" value="1"/>
</dbReference>
<dbReference type="GO" id="GO:0032153">
    <property type="term" value="C:cell division site"/>
    <property type="evidence" value="ECO:0007669"/>
    <property type="project" value="TreeGrafter"/>
</dbReference>
<evidence type="ECO:0000313" key="12">
    <source>
        <dbReference type="EMBL" id="TRW17547.1"/>
    </source>
</evidence>
<evidence type="ECO:0000256" key="1">
    <source>
        <dbReference type="ARBA" id="ARBA00004141"/>
    </source>
</evidence>
<sequence>MLDAPWLQRLRQYPWGIILAVMALGGFSLVILYSAAAGSFEPWASRHSVRLAVLLLVMLVVAQVPLRMWIDYAYVLYGAVLVALIGVEALGAIKGGGQRWLDLGFIQLQPSEFMKIAIVLALARFYHYVPRPFVTRFVGLWPPLLIIALPAALVMTQPDLGTALAICFGGVSIMFLAGVRLWLFLSAGAAIVAAAPIAWTMLHDYQKRRIAIFLDPASDPLGAGYHITQSKIAIGSGGLFGKGFLSGTQSHLDYLPEPQTDFIFATMAEEWGLLGGAFIIIGFGIILAWGVRVALRARAPFSRLAAMGLTCTLFFYLAINMMMVMGLAPVVGIPLPLISYGGSAMMTVLILLGILIGISREARETLTP</sequence>
<dbReference type="EMBL" id="VJWA01000001">
    <property type="protein sequence ID" value="TRW17547.1"/>
    <property type="molecule type" value="Genomic_DNA"/>
</dbReference>
<evidence type="ECO:0000256" key="4">
    <source>
        <dbReference type="ARBA" id="ARBA00022679"/>
    </source>
</evidence>
<comment type="pathway">
    <text evidence="11">Cell wall biogenesis; peptidoglycan biosynthesis.</text>
</comment>
<keyword evidence="2 11" id="KW-1003">Cell membrane</keyword>
<organism evidence="12 13">
    <name type="scientific">Glacieibacterium frigidum</name>
    <dbReference type="NCBI Taxonomy" id="2593303"/>
    <lineage>
        <taxon>Bacteria</taxon>
        <taxon>Pseudomonadati</taxon>
        <taxon>Pseudomonadota</taxon>
        <taxon>Alphaproteobacteria</taxon>
        <taxon>Sphingomonadales</taxon>
        <taxon>Sphingosinicellaceae</taxon>
        <taxon>Glacieibacterium</taxon>
    </lineage>
</organism>
<dbReference type="GO" id="GO:0008360">
    <property type="term" value="P:regulation of cell shape"/>
    <property type="evidence" value="ECO:0007669"/>
    <property type="project" value="UniProtKB-KW"/>
</dbReference>
<evidence type="ECO:0000256" key="6">
    <source>
        <dbReference type="ARBA" id="ARBA00022960"/>
    </source>
</evidence>
<feature type="transmembrane region" description="Helical" evidence="11">
    <location>
        <begin position="307"/>
        <end position="331"/>
    </location>
</feature>
<dbReference type="PANTHER" id="PTHR30474">
    <property type="entry name" value="CELL CYCLE PROTEIN"/>
    <property type="match status" value="1"/>
</dbReference>
<feature type="transmembrane region" description="Helical" evidence="11">
    <location>
        <begin position="271"/>
        <end position="295"/>
    </location>
</feature>
<dbReference type="HAMAP" id="MF_02079">
    <property type="entry name" value="PGT_RodA"/>
    <property type="match status" value="1"/>
</dbReference>
<keyword evidence="7 11" id="KW-0573">Peptidoglycan synthesis</keyword>
<dbReference type="Proteomes" id="UP000317894">
    <property type="component" value="Unassembled WGS sequence"/>
</dbReference>
<reference evidence="12 13" key="1">
    <citation type="submission" date="2019-07" db="EMBL/GenBank/DDBJ databases">
        <title>Novel species isolated from glacier.</title>
        <authorList>
            <person name="Liu Q."/>
            <person name="Xin Y.-H."/>
        </authorList>
    </citation>
    <scope>NUCLEOTIDE SEQUENCE [LARGE SCALE GENOMIC DNA]</scope>
    <source>
        <strain evidence="12 13">LB1R16</strain>
    </source>
</reference>
<evidence type="ECO:0000256" key="5">
    <source>
        <dbReference type="ARBA" id="ARBA00022692"/>
    </source>
</evidence>
<comment type="caution">
    <text evidence="12">The sequence shown here is derived from an EMBL/GenBank/DDBJ whole genome shotgun (WGS) entry which is preliminary data.</text>
</comment>
<feature type="transmembrane region" description="Helical" evidence="11">
    <location>
        <begin position="337"/>
        <end position="358"/>
    </location>
</feature>
<comment type="catalytic activity">
    <reaction evidence="11">
        <text>[GlcNAc-(1-&gt;4)-Mur2Ac(oyl-L-Ala-gamma-D-Glu-L-Lys-D-Ala-D-Ala)](n)-di-trans,octa-cis-undecaprenyl diphosphate + beta-D-GlcNAc-(1-&gt;4)-Mur2Ac(oyl-L-Ala-gamma-D-Glu-L-Lys-D-Ala-D-Ala)-di-trans,octa-cis-undecaprenyl diphosphate = [GlcNAc-(1-&gt;4)-Mur2Ac(oyl-L-Ala-gamma-D-Glu-L-Lys-D-Ala-D-Ala)](n+1)-di-trans,octa-cis-undecaprenyl diphosphate + di-trans,octa-cis-undecaprenyl diphosphate + H(+)</text>
        <dbReference type="Rhea" id="RHEA:23708"/>
        <dbReference type="Rhea" id="RHEA-COMP:9602"/>
        <dbReference type="Rhea" id="RHEA-COMP:9603"/>
        <dbReference type="ChEBI" id="CHEBI:15378"/>
        <dbReference type="ChEBI" id="CHEBI:58405"/>
        <dbReference type="ChEBI" id="CHEBI:60033"/>
        <dbReference type="ChEBI" id="CHEBI:78435"/>
        <dbReference type="EC" id="2.4.99.28"/>
    </reaction>
</comment>
<dbReference type="AlphaFoldDB" id="A0A552UH89"/>
<comment type="similarity">
    <text evidence="11">Belongs to the SEDS family. MrdB/RodA subfamily.</text>
</comment>
<feature type="transmembrane region" description="Helical" evidence="11">
    <location>
        <begin position="48"/>
        <end position="66"/>
    </location>
</feature>
<evidence type="ECO:0000256" key="8">
    <source>
        <dbReference type="ARBA" id="ARBA00022989"/>
    </source>
</evidence>
<keyword evidence="9 11" id="KW-0472">Membrane</keyword>
<evidence type="ECO:0000313" key="13">
    <source>
        <dbReference type="Proteomes" id="UP000317894"/>
    </source>
</evidence>
<protein>
    <recommendedName>
        <fullName evidence="11">Peptidoglycan glycosyltransferase MrdB</fullName>
        <shortName evidence="11">PGT</shortName>
        <ecNumber evidence="11">2.4.99.28</ecNumber>
    </recommendedName>
    <alternativeName>
        <fullName evidence="11">Cell elongation protein RodA</fullName>
    </alternativeName>
    <alternativeName>
        <fullName evidence="11">Cell wall polymerase</fullName>
    </alternativeName>
    <alternativeName>
        <fullName evidence="11">Peptidoglycan polymerase</fullName>
        <shortName evidence="11">PG polymerase</shortName>
    </alternativeName>
</protein>
<comment type="subcellular location">
    <subcellularLocation>
        <location evidence="11">Cell inner membrane</location>
        <topology evidence="11">Multi-pass membrane protein</topology>
    </subcellularLocation>
    <subcellularLocation>
        <location evidence="1">Membrane</location>
        <topology evidence="1">Multi-pass membrane protein</topology>
    </subcellularLocation>
</comment>
<dbReference type="InterPro" id="IPR001182">
    <property type="entry name" value="FtsW/RodA"/>
</dbReference>
<feature type="transmembrane region" description="Helical" evidence="11">
    <location>
        <begin position="181"/>
        <end position="199"/>
    </location>
</feature>
<dbReference type="UniPathway" id="UPA00219"/>
<comment type="function">
    <text evidence="11">Peptidoglycan polymerase that is essential for cell wall elongation.</text>
</comment>
<keyword evidence="13" id="KW-1185">Reference proteome</keyword>
<keyword evidence="4 11" id="KW-0808">Transferase</keyword>
<evidence type="ECO:0000256" key="7">
    <source>
        <dbReference type="ARBA" id="ARBA00022984"/>
    </source>
</evidence>
<feature type="transmembrane region" description="Helical" evidence="11">
    <location>
        <begin position="141"/>
        <end position="169"/>
    </location>
</feature>
<dbReference type="EC" id="2.4.99.28" evidence="11"/>
<keyword evidence="10 11" id="KW-0961">Cell wall biogenesis/degradation</keyword>
<dbReference type="NCBIfam" id="TIGR02210">
    <property type="entry name" value="rodA_shape"/>
    <property type="match status" value="1"/>
</dbReference>
<evidence type="ECO:0000256" key="3">
    <source>
        <dbReference type="ARBA" id="ARBA00022676"/>
    </source>
</evidence>
<evidence type="ECO:0000256" key="9">
    <source>
        <dbReference type="ARBA" id="ARBA00023136"/>
    </source>
</evidence>
<feature type="transmembrane region" description="Helical" evidence="11">
    <location>
        <begin position="12"/>
        <end position="36"/>
    </location>
</feature>
<dbReference type="GO" id="GO:0051301">
    <property type="term" value="P:cell division"/>
    <property type="evidence" value="ECO:0007669"/>
    <property type="project" value="InterPro"/>
</dbReference>